<name>A0A813AI02_9DINO</name>
<dbReference type="AlphaFoldDB" id="A0A813AI02"/>
<protein>
    <submittedName>
        <fullName evidence="1">Uncharacterized protein</fullName>
    </submittedName>
</protein>
<dbReference type="OrthoDB" id="434799at2759"/>
<feature type="non-terminal residue" evidence="1">
    <location>
        <position position="1"/>
    </location>
</feature>
<dbReference type="EMBL" id="CAJNJA010058887">
    <property type="protein sequence ID" value="CAE7865892.1"/>
    <property type="molecule type" value="Genomic_DNA"/>
</dbReference>
<dbReference type="Proteomes" id="UP000601435">
    <property type="component" value="Unassembled WGS sequence"/>
</dbReference>
<accession>A0A813AI02</accession>
<organism evidence="1 2">
    <name type="scientific">Symbiodinium necroappetens</name>
    <dbReference type="NCBI Taxonomy" id="1628268"/>
    <lineage>
        <taxon>Eukaryota</taxon>
        <taxon>Sar</taxon>
        <taxon>Alveolata</taxon>
        <taxon>Dinophyceae</taxon>
        <taxon>Suessiales</taxon>
        <taxon>Symbiodiniaceae</taxon>
        <taxon>Symbiodinium</taxon>
    </lineage>
</organism>
<evidence type="ECO:0000313" key="1">
    <source>
        <dbReference type="EMBL" id="CAE7865892.1"/>
    </source>
</evidence>
<proteinExistence type="predicted"/>
<sequence>DASTWVLPGGIAECEQAKLFSAEPSAELQVQERKKAPEAGGCKCRNLEKSVWRLEETEKKVLWRCRGCRKTMSVFARDQDFFDAKLSIRAMTGILWIFCSNLHLSPDKSSLLLEVGHRVIRLLFQKFAEFYVPLIDRLNGSLTVGGLGQDVELDEISFRSVGRAHGIVWLRYLAVVRRGSALVWIEPLPYRISSAGQGGGGPISLQEMREVCF</sequence>
<reference evidence="1" key="1">
    <citation type="submission" date="2021-02" db="EMBL/GenBank/DDBJ databases">
        <authorList>
            <person name="Dougan E. K."/>
            <person name="Rhodes N."/>
            <person name="Thang M."/>
            <person name="Chan C."/>
        </authorList>
    </citation>
    <scope>NUCLEOTIDE SEQUENCE</scope>
</reference>
<comment type="caution">
    <text evidence="1">The sequence shown here is derived from an EMBL/GenBank/DDBJ whole genome shotgun (WGS) entry which is preliminary data.</text>
</comment>
<evidence type="ECO:0000313" key="2">
    <source>
        <dbReference type="Proteomes" id="UP000601435"/>
    </source>
</evidence>
<gene>
    <name evidence="1" type="ORF">SNEC2469_LOCUS27719</name>
</gene>
<keyword evidence="2" id="KW-1185">Reference proteome</keyword>